<evidence type="ECO:0000256" key="1">
    <source>
        <dbReference type="SAM" id="MobiDB-lite"/>
    </source>
</evidence>
<accession>A0ABN8YPJ6</accession>
<organism evidence="2 3">
    <name type="scientific">Rangifer tarandus platyrhynchus</name>
    <name type="common">Svalbard reindeer</name>
    <dbReference type="NCBI Taxonomy" id="3082113"/>
    <lineage>
        <taxon>Eukaryota</taxon>
        <taxon>Metazoa</taxon>
        <taxon>Chordata</taxon>
        <taxon>Craniata</taxon>
        <taxon>Vertebrata</taxon>
        <taxon>Euteleostomi</taxon>
        <taxon>Mammalia</taxon>
        <taxon>Eutheria</taxon>
        <taxon>Laurasiatheria</taxon>
        <taxon>Artiodactyla</taxon>
        <taxon>Ruminantia</taxon>
        <taxon>Pecora</taxon>
        <taxon>Cervidae</taxon>
        <taxon>Odocoileinae</taxon>
        <taxon>Rangifer</taxon>
    </lineage>
</organism>
<sequence length="180" mass="19875">MTAPGFTIWSSASVVGAEVLKIRICVCSLSKNHQPRVLYTSFAKCGPQDTCSPMCESSRNMLISWSPTLEPEYLGVWFRSLHFPAALQVAPAFGAQNFETSGAPPRRGGARPSAALSACANPDRKHATRRPRTAKSRVRSRTAGTRRRLLARSLAQRSARMRARAPRLSSRRAFRCPGYR</sequence>
<protein>
    <submittedName>
        <fullName evidence="2">Uncharacterized protein</fullName>
    </submittedName>
</protein>
<dbReference type="Proteomes" id="UP001176941">
    <property type="component" value="Chromosome 21"/>
</dbReference>
<dbReference type="EMBL" id="OX459957">
    <property type="protein sequence ID" value="CAI9162531.1"/>
    <property type="molecule type" value="Genomic_DNA"/>
</dbReference>
<keyword evidence="3" id="KW-1185">Reference proteome</keyword>
<feature type="region of interest" description="Disordered" evidence="1">
    <location>
        <begin position="100"/>
        <end position="180"/>
    </location>
</feature>
<evidence type="ECO:0000313" key="2">
    <source>
        <dbReference type="EMBL" id="CAI9162531.1"/>
    </source>
</evidence>
<evidence type="ECO:0000313" key="3">
    <source>
        <dbReference type="Proteomes" id="UP001176941"/>
    </source>
</evidence>
<feature type="compositionally biased region" description="Basic residues" evidence="1">
    <location>
        <begin position="126"/>
        <end position="150"/>
    </location>
</feature>
<proteinExistence type="predicted"/>
<reference evidence="2" key="1">
    <citation type="submission" date="2023-04" db="EMBL/GenBank/DDBJ databases">
        <authorList>
            <consortium name="ELIXIR-Norway"/>
        </authorList>
    </citation>
    <scope>NUCLEOTIDE SEQUENCE [LARGE SCALE GENOMIC DNA]</scope>
</reference>
<name>A0ABN8YPJ6_RANTA</name>
<feature type="compositionally biased region" description="Basic residues" evidence="1">
    <location>
        <begin position="159"/>
        <end position="174"/>
    </location>
</feature>
<gene>
    <name evidence="2" type="ORF">MRATA1EN1_LOCUS11493</name>
</gene>